<accession>A0A0G2FRD4</accession>
<keyword evidence="2" id="KW-1185">Reference proteome</keyword>
<reference evidence="1 2" key="2">
    <citation type="submission" date="2015-05" db="EMBL/GenBank/DDBJ databases">
        <authorList>
            <person name="Morales-Cruz A."/>
            <person name="Amrine K.C."/>
            <person name="Cantu D."/>
        </authorList>
    </citation>
    <scope>NUCLEOTIDE SEQUENCE [LARGE SCALE GENOMIC DNA]</scope>
    <source>
        <strain evidence="1">DA912</strain>
    </source>
</reference>
<proteinExistence type="predicted"/>
<dbReference type="OrthoDB" id="5272396at2759"/>
<organism evidence="1 2">
    <name type="scientific">Diaporthe ampelina</name>
    <dbReference type="NCBI Taxonomy" id="1214573"/>
    <lineage>
        <taxon>Eukaryota</taxon>
        <taxon>Fungi</taxon>
        <taxon>Dikarya</taxon>
        <taxon>Ascomycota</taxon>
        <taxon>Pezizomycotina</taxon>
        <taxon>Sordariomycetes</taxon>
        <taxon>Sordariomycetidae</taxon>
        <taxon>Diaporthales</taxon>
        <taxon>Diaporthaceae</taxon>
        <taxon>Diaporthe</taxon>
    </lineage>
</organism>
<reference evidence="1 2" key="1">
    <citation type="submission" date="2015-05" db="EMBL/GenBank/DDBJ databases">
        <title>Distinctive expansion of gene families associated with plant cell wall degradation and secondary metabolism in the genomes of grapevine trunk pathogens.</title>
        <authorList>
            <person name="Lawrence D.P."/>
            <person name="Travadon R."/>
            <person name="Rolshausen P.E."/>
            <person name="Baumgartner K."/>
        </authorList>
    </citation>
    <scope>NUCLEOTIDE SEQUENCE [LARGE SCALE GENOMIC DNA]</scope>
    <source>
        <strain evidence="1">DA912</strain>
    </source>
</reference>
<evidence type="ECO:0000313" key="1">
    <source>
        <dbReference type="EMBL" id="KKY36571.1"/>
    </source>
</evidence>
<name>A0A0G2FRD4_9PEZI</name>
<gene>
    <name evidence="1" type="ORF">UCDDA912_g03482</name>
</gene>
<dbReference type="Proteomes" id="UP000034680">
    <property type="component" value="Unassembled WGS sequence"/>
</dbReference>
<sequence length="167" mass="19136">MEPTSEASWDLATAAQVRSLGTSLQRLKVYGHLFNVSDNFFELWAPKEWTKKDARAKNTWWLIAAQKKGRQMMCLCQKVRGEVAGYFDRGNNFRFSHGNGIIVMENTASDDLTIALVIDYRMAEREPEDLHDSQTRLFDLRQARWIAAYAAVMSYEVGHTGWEVEGP</sequence>
<protein>
    <submittedName>
        <fullName evidence="1">Uncharacterized protein</fullName>
    </submittedName>
</protein>
<comment type="caution">
    <text evidence="1">The sequence shown here is derived from an EMBL/GenBank/DDBJ whole genome shotgun (WGS) entry which is preliminary data.</text>
</comment>
<dbReference type="EMBL" id="LCUC01000114">
    <property type="protein sequence ID" value="KKY36571.1"/>
    <property type="molecule type" value="Genomic_DNA"/>
</dbReference>
<dbReference type="AlphaFoldDB" id="A0A0G2FRD4"/>
<evidence type="ECO:0000313" key="2">
    <source>
        <dbReference type="Proteomes" id="UP000034680"/>
    </source>
</evidence>